<comment type="caution">
    <text evidence="1">The sequence shown here is derived from an EMBL/GenBank/DDBJ whole genome shotgun (WGS) entry which is preliminary data.</text>
</comment>
<gene>
    <name evidence="1" type="ORF">DHV22_12220</name>
</gene>
<protein>
    <submittedName>
        <fullName evidence="1">Uncharacterized protein</fullName>
    </submittedName>
</protein>
<accession>A0A3D6BVR8</accession>
<proteinExistence type="predicted"/>
<sequence>NSEIRFTGTGDIYIGTDGVVNNTSLGTISFLAHAGNFVESGNGTNILTNDGLIVVDLPDANDQVYIYTEFQNNDGT</sequence>
<evidence type="ECO:0000313" key="1">
    <source>
        <dbReference type="EMBL" id="HCY82299.1"/>
    </source>
</evidence>
<dbReference type="Proteomes" id="UP000263268">
    <property type="component" value="Unassembled WGS sequence"/>
</dbReference>
<organism evidence="1 2">
    <name type="scientific">Xanthomarina gelatinilytica</name>
    <dbReference type="NCBI Taxonomy" id="1137281"/>
    <lineage>
        <taxon>Bacteria</taxon>
        <taxon>Pseudomonadati</taxon>
        <taxon>Bacteroidota</taxon>
        <taxon>Flavobacteriia</taxon>
        <taxon>Flavobacteriales</taxon>
        <taxon>Flavobacteriaceae</taxon>
        <taxon>Xanthomarina</taxon>
    </lineage>
</organism>
<name>A0A3D6BVR8_9FLAO</name>
<dbReference type="AlphaFoldDB" id="A0A3D6BVR8"/>
<evidence type="ECO:0000313" key="2">
    <source>
        <dbReference type="Proteomes" id="UP000263268"/>
    </source>
</evidence>
<dbReference type="EMBL" id="DPRK01000196">
    <property type="protein sequence ID" value="HCY82299.1"/>
    <property type="molecule type" value="Genomic_DNA"/>
</dbReference>
<feature type="non-terminal residue" evidence="1">
    <location>
        <position position="1"/>
    </location>
</feature>
<reference evidence="1 2" key="1">
    <citation type="journal article" date="2018" name="Nat. Biotechnol.">
        <title>A standardized bacterial taxonomy based on genome phylogeny substantially revises the tree of life.</title>
        <authorList>
            <person name="Parks D.H."/>
            <person name="Chuvochina M."/>
            <person name="Waite D.W."/>
            <person name="Rinke C."/>
            <person name="Skarshewski A."/>
            <person name="Chaumeil P.A."/>
            <person name="Hugenholtz P."/>
        </authorList>
    </citation>
    <scope>NUCLEOTIDE SEQUENCE [LARGE SCALE GENOMIC DNA]</scope>
    <source>
        <strain evidence="1">UBA10227</strain>
    </source>
</reference>
<feature type="non-terminal residue" evidence="1">
    <location>
        <position position="76"/>
    </location>
</feature>